<dbReference type="Proteomes" id="UP000595437">
    <property type="component" value="Chromosome 1"/>
</dbReference>
<dbReference type="CDD" id="cd18808">
    <property type="entry name" value="SF1_C_Upf1"/>
    <property type="match status" value="1"/>
</dbReference>
<dbReference type="OrthoDB" id="6513042at2759"/>
<dbReference type="EMBL" id="CP045890">
    <property type="protein sequence ID" value="QQP55758.1"/>
    <property type="molecule type" value="Genomic_DNA"/>
</dbReference>
<name>A0A7T8QUQ4_CALRO</name>
<proteinExistence type="predicted"/>
<dbReference type="Pfam" id="PF13087">
    <property type="entry name" value="AAA_12"/>
    <property type="match status" value="1"/>
</dbReference>
<feature type="non-terminal residue" evidence="3">
    <location>
        <position position="388"/>
    </location>
</feature>
<keyword evidence="4" id="KW-1185">Reference proteome</keyword>
<dbReference type="PANTHER" id="PTHR10887:SF322">
    <property type="entry name" value="HELICASE MOV-10"/>
    <property type="match status" value="1"/>
</dbReference>
<dbReference type="PANTHER" id="PTHR10887">
    <property type="entry name" value="DNA2/NAM7 HELICASE FAMILY"/>
    <property type="match status" value="1"/>
</dbReference>
<organism evidence="3 4">
    <name type="scientific">Caligus rogercresseyi</name>
    <name type="common">Sea louse</name>
    <dbReference type="NCBI Taxonomy" id="217165"/>
    <lineage>
        <taxon>Eukaryota</taxon>
        <taxon>Metazoa</taxon>
        <taxon>Ecdysozoa</taxon>
        <taxon>Arthropoda</taxon>
        <taxon>Crustacea</taxon>
        <taxon>Multicrustacea</taxon>
        <taxon>Hexanauplia</taxon>
        <taxon>Copepoda</taxon>
        <taxon>Siphonostomatoida</taxon>
        <taxon>Caligidae</taxon>
        <taxon>Caligus</taxon>
    </lineage>
</organism>
<reference evidence="4" key="1">
    <citation type="submission" date="2021-01" db="EMBL/GenBank/DDBJ databases">
        <title>Caligus Genome Assembly.</title>
        <authorList>
            <person name="Gallardo-Escarate C."/>
        </authorList>
    </citation>
    <scope>NUCLEOTIDE SEQUENCE [LARGE SCALE GENOMIC DNA]</scope>
</reference>
<evidence type="ECO:0000313" key="3">
    <source>
        <dbReference type="EMBL" id="QQP55758.1"/>
    </source>
</evidence>
<sequence>IEHILGSSSYPFPYILFGPPGTGKSSTVAEAIKQIHFSPEPSRILVCAPSNVAVDVLAEKVLNHVDPSAILRIVSRRHEEKYRKIKGVFQEIIQIGFSGRVFTHVIYDEAGFSNEPECLLAIKPHLERAFIVLSGDHNQLGARRNRLMTCDPLYNREKTGKFRPEFVTKLIHNYRSDFRLLKLPSDLFYEGELIARALPCLAITRAREKMGFRFPFVFIDVQGTVNRPWKCTSFFNPMELDSVQRILNKLILFPQLHQMSFGVISPYRAQYMQCENAMDFCPRLEFGSPELFQGKEKDVILVTTARSSKGAKSIGFLDNFRRFNVAITRARYLCIVIGDASLLQKDPTWLALIHYTKENGGFISSKDTQTIDVNALTEQLKKIQVCDN</sequence>
<dbReference type="GO" id="GO:0004386">
    <property type="term" value="F:helicase activity"/>
    <property type="evidence" value="ECO:0007669"/>
    <property type="project" value="InterPro"/>
</dbReference>
<evidence type="ECO:0000259" key="1">
    <source>
        <dbReference type="Pfam" id="PF13086"/>
    </source>
</evidence>
<feature type="domain" description="DNA2/NAM7 helicase helicase" evidence="1">
    <location>
        <begin position="15"/>
        <end position="77"/>
    </location>
</feature>
<dbReference type="GO" id="GO:0035194">
    <property type="term" value="P:regulatory ncRNA-mediated post-transcriptional gene silencing"/>
    <property type="evidence" value="ECO:0007669"/>
    <property type="project" value="TreeGrafter"/>
</dbReference>
<dbReference type="InterPro" id="IPR041677">
    <property type="entry name" value="DNA2/NAM7_AAA_11"/>
</dbReference>
<dbReference type="InterPro" id="IPR047187">
    <property type="entry name" value="SF1_C_Upf1"/>
</dbReference>
<evidence type="ECO:0000313" key="4">
    <source>
        <dbReference type="Proteomes" id="UP000595437"/>
    </source>
</evidence>
<dbReference type="Pfam" id="PF13086">
    <property type="entry name" value="AAA_11"/>
    <property type="match status" value="1"/>
</dbReference>
<dbReference type="SUPFAM" id="SSF52540">
    <property type="entry name" value="P-loop containing nucleoside triphosphate hydrolases"/>
    <property type="match status" value="1"/>
</dbReference>
<dbReference type="InterPro" id="IPR045055">
    <property type="entry name" value="DNA2/NAM7-like"/>
</dbReference>
<dbReference type="InterPro" id="IPR027417">
    <property type="entry name" value="P-loop_NTPase"/>
</dbReference>
<dbReference type="Gene3D" id="3.40.50.300">
    <property type="entry name" value="P-loop containing nucleotide triphosphate hydrolases"/>
    <property type="match status" value="2"/>
</dbReference>
<evidence type="ECO:0008006" key="5">
    <source>
        <dbReference type="Google" id="ProtNLM"/>
    </source>
</evidence>
<accession>A0A7T8QUQ4</accession>
<protein>
    <recommendedName>
        <fullName evidence="5">RNA helicase</fullName>
    </recommendedName>
</protein>
<feature type="domain" description="DNA2/NAM7 helicase-like C-terminal" evidence="2">
    <location>
        <begin position="164"/>
        <end position="340"/>
    </location>
</feature>
<dbReference type="GO" id="GO:0043186">
    <property type="term" value="C:P granule"/>
    <property type="evidence" value="ECO:0007669"/>
    <property type="project" value="TreeGrafter"/>
</dbReference>
<dbReference type="AlphaFoldDB" id="A0A7T8QUQ4"/>
<dbReference type="InterPro" id="IPR041679">
    <property type="entry name" value="DNA2/NAM7-like_C"/>
</dbReference>
<gene>
    <name evidence="3" type="ORF">FKW44_000200</name>
</gene>
<evidence type="ECO:0000259" key="2">
    <source>
        <dbReference type="Pfam" id="PF13087"/>
    </source>
</evidence>
<dbReference type="GO" id="GO:0005829">
    <property type="term" value="C:cytosol"/>
    <property type="evidence" value="ECO:0007669"/>
    <property type="project" value="TreeGrafter"/>
</dbReference>